<proteinExistence type="predicted"/>
<dbReference type="OMA" id="YTITKIY"/>
<comment type="caution">
    <text evidence="1">The sequence shown here is derived from an EMBL/GenBank/DDBJ whole genome shotgun (WGS) entry which is preliminary data.</text>
</comment>
<evidence type="ECO:0000313" key="1">
    <source>
        <dbReference type="EMBL" id="KAE8301405.1"/>
    </source>
</evidence>
<accession>A8BCB5</accession>
<keyword evidence="2" id="KW-1185">Reference proteome</keyword>
<dbReference type="HOGENOM" id="CLU_466498_0_0_1"/>
<dbReference type="KEGG" id="gla:GL50803_005456"/>
<dbReference type="GeneID" id="5700764"/>
<dbReference type="RefSeq" id="XP_001707866.1">
    <property type="nucleotide sequence ID" value="XM_001707814.1"/>
</dbReference>
<organism evidence="1 2">
    <name type="scientific">Giardia intestinalis (strain ATCC 50803 / WB clone C6)</name>
    <name type="common">Giardia lamblia</name>
    <dbReference type="NCBI Taxonomy" id="184922"/>
    <lineage>
        <taxon>Eukaryota</taxon>
        <taxon>Metamonada</taxon>
        <taxon>Diplomonadida</taxon>
        <taxon>Hexamitidae</taxon>
        <taxon>Giardiinae</taxon>
        <taxon>Giardia</taxon>
    </lineage>
</organism>
<dbReference type="EMBL" id="AACB03000005">
    <property type="protein sequence ID" value="KAE8301405.1"/>
    <property type="molecule type" value="Genomic_DNA"/>
</dbReference>
<dbReference type="VEuPathDB" id="GiardiaDB:GL50803_5456"/>
<sequence>MGIALVLFLLCTVVGDFSSCFADNSSLQIDLQNNAFVLKLWKKTSQASKQSTENLVCYTLDELYAGTDNECLVYSKGFNATLRNEYLSMKTVHNGAPADEVTLTFLCPFDEFTCRGLAAEIVSFKYALSVYISGTAIEVSKNVKTVTIISYDHSNCWSNPYIIYNINTDYDPTYLCVVVLPRACDLPTRLPVSFSAAFISVKANNSQTLLTTLSVTPVDKDSSDIKDKVGKLPVDLLFSTPYVHSSTVYFCCICDLLPTTDEQEKCISQIATISQNIDLSAVLSYRASYSNGDISVSTTIYTSTSTYTTARYSNCFLDPQVWLYPNAVQIQLTPSPLRDPENCRNPIGLSSTHMRIDLINTKNYTQMATQEVPLKAFSWEKQTYWLFCETDTCNDILRAAQGDLIQLQVMQYISFLSDSKDILDTVIIAAPNQNITCLNGVEISLSERSLKVLFTLNTRSCLPLQDTLSQRAFYRVAFYESSSPNVATQNFTMKGRMTRVINDYTVGQEVPMTCANVDVSYTSMTCREFFSWMRKAAKKKTLVATIIYGDFVYTITKIYYDGSGFLIGLSVSLGALIAIGASVYTYLSVRRFMRVINKLTL</sequence>
<protein>
    <submittedName>
        <fullName evidence="1">Uncharacterized protein</fullName>
    </submittedName>
</protein>
<reference evidence="1 2" key="1">
    <citation type="journal article" date="2007" name="Science">
        <title>Genomic minimalism in the early diverging intestinal parasite Giardia lamblia.</title>
        <authorList>
            <person name="Morrison H.G."/>
            <person name="McArthur A.G."/>
            <person name="Gillin F.D."/>
            <person name="Aley S.B."/>
            <person name="Adam R.D."/>
            <person name="Olsen G.J."/>
            <person name="Best A.A."/>
            <person name="Cande W.Z."/>
            <person name="Chen F."/>
            <person name="Cipriano M.J."/>
            <person name="Davids B.J."/>
            <person name="Dawson S.C."/>
            <person name="Elmendorf H.G."/>
            <person name="Hehl A.B."/>
            <person name="Holder M.E."/>
            <person name="Huse S.M."/>
            <person name="Kim U.U."/>
            <person name="Lasek-Nesselquist E."/>
            <person name="Manning G."/>
            <person name="Nigam A."/>
            <person name="Nixon J.E."/>
            <person name="Palm D."/>
            <person name="Passamaneck N.E."/>
            <person name="Prabhu A."/>
            <person name="Reich C.I."/>
            <person name="Reiner D.S."/>
            <person name="Samuelson J."/>
            <person name="Svard S.G."/>
            <person name="Sogin M.L."/>
        </authorList>
    </citation>
    <scope>NUCLEOTIDE SEQUENCE [LARGE SCALE GENOMIC DNA]</scope>
    <source>
        <strain evidence="1 2">WB C6</strain>
    </source>
</reference>
<evidence type="ECO:0000313" key="2">
    <source>
        <dbReference type="Proteomes" id="UP000001548"/>
    </source>
</evidence>
<dbReference type="Proteomes" id="UP000001548">
    <property type="component" value="Unassembled WGS sequence"/>
</dbReference>
<dbReference type="AlphaFoldDB" id="A8BCB5"/>
<name>A8BCB5_GIAIC</name>
<gene>
    <name evidence="1" type="ORF">GL50803_005456</name>
</gene>